<dbReference type="Proteomes" id="UP000050956">
    <property type="component" value="Unassembled WGS sequence"/>
</dbReference>
<dbReference type="RefSeq" id="WP_057637464.1">
    <property type="nucleotide sequence ID" value="NZ_LDJM01000014.1"/>
</dbReference>
<keyword evidence="8" id="KW-1185">Reference proteome</keyword>
<evidence type="ECO:0000256" key="1">
    <source>
        <dbReference type="ARBA" id="ARBA00022487"/>
    </source>
</evidence>
<dbReference type="OrthoDB" id="9780744at2"/>
<dbReference type="GO" id="GO:0016020">
    <property type="term" value="C:membrane"/>
    <property type="evidence" value="ECO:0007669"/>
    <property type="project" value="TreeGrafter"/>
</dbReference>
<reference evidence="7 8" key="1">
    <citation type="submission" date="2015-05" db="EMBL/GenBank/DDBJ databases">
        <title>Genome sequencing and analysis of members of genus Stenotrophomonas.</title>
        <authorList>
            <person name="Patil P.P."/>
            <person name="Midha S."/>
            <person name="Patil P.B."/>
        </authorList>
    </citation>
    <scope>NUCLEOTIDE SEQUENCE [LARGE SCALE GENOMIC DNA]</scope>
    <source>
        <strain evidence="7 8">DSM 24757</strain>
    </source>
</reference>
<feature type="binding site" evidence="5">
    <location>
        <position position="232"/>
    </location>
    <ligand>
        <name>substrate</name>
    </ligand>
</feature>
<dbReference type="EC" id="3.1.1.85" evidence="5"/>
<evidence type="ECO:0000256" key="5">
    <source>
        <dbReference type="HAMAP-Rule" id="MF_01260"/>
    </source>
</evidence>
<dbReference type="HAMAP" id="MF_01260">
    <property type="entry name" value="Carboxylester"/>
    <property type="match status" value="1"/>
</dbReference>
<dbReference type="InterPro" id="IPR000073">
    <property type="entry name" value="AB_hydrolase_1"/>
</dbReference>
<dbReference type="GO" id="GO:0005737">
    <property type="term" value="C:cytoplasm"/>
    <property type="evidence" value="ECO:0007669"/>
    <property type="project" value="UniProtKB-SubCell"/>
</dbReference>
<evidence type="ECO:0000259" key="6">
    <source>
        <dbReference type="Pfam" id="PF12697"/>
    </source>
</evidence>
<sequence length="254" mass="26460">MHIDVQGRGPALVLLHGWGLHGGVFAPLCERLAAHFTLYNVDLPGHGRSRHVPVPDDLAGWAHAVLAEVPPALWLGWSLGGLVAQQAALQAAAQVHGLVAMATSPCFVRQPDWPWGMDAGVLDGFSAHLQAHYSDTVDRFLALDLINLPGGQQAAASLRDALLAVGHPSAQAITCGGQLLRHTDLRGQLPGLAVPSLWLAGQRDRLAAPPAMQAAAALAPDARSIALPGTGHAPFLGDTAAVTQAIIAFQQTLA</sequence>
<keyword evidence="2 5" id="KW-0963">Cytoplasm</keyword>
<dbReference type="PANTHER" id="PTHR43798">
    <property type="entry name" value="MONOACYLGLYCEROL LIPASE"/>
    <property type="match status" value="1"/>
</dbReference>
<evidence type="ECO:0000256" key="2">
    <source>
        <dbReference type="ARBA" id="ARBA00022490"/>
    </source>
</evidence>
<name>A0A0R0D701_9GAMM</name>
<feature type="active site" evidence="5">
    <location>
        <position position="232"/>
    </location>
</feature>
<evidence type="ECO:0000256" key="3">
    <source>
        <dbReference type="ARBA" id="ARBA00022756"/>
    </source>
</evidence>
<dbReference type="InterPro" id="IPR029058">
    <property type="entry name" value="AB_hydrolase_fold"/>
</dbReference>
<dbReference type="SUPFAM" id="SSF53474">
    <property type="entry name" value="alpha/beta-Hydrolases"/>
    <property type="match status" value="1"/>
</dbReference>
<accession>A0A0R0D701</accession>
<comment type="caution">
    <text evidence="7">The sequence shown here is derived from an EMBL/GenBank/DDBJ whole genome shotgun (WGS) entry which is preliminary data.</text>
</comment>
<comment type="pathway">
    <text evidence="5">Cofactor biosynthesis; biotin biosynthesis.</text>
</comment>
<dbReference type="PANTHER" id="PTHR43798:SF31">
    <property type="entry name" value="AB HYDROLASE SUPERFAMILY PROTEIN YCLE"/>
    <property type="match status" value="1"/>
</dbReference>
<comment type="subcellular location">
    <subcellularLocation>
        <location evidence="5">Cytoplasm</location>
    </subcellularLocation>
</comment>
<evidence type="ECO:0000313" key="8">
    <source>
        <dbReference type="Proteomes" id="UP000050956"/>
    </source>
</evidence>
<comment type="subunit">
    <text evidence="5">Monomer.</text>
</comment>
<dbReference type="STRING" id="336566.ABB30_05925"/>
<feature type="binding site" evidence="5">
    <location>
        <begin position="140"/>
        <end position="144"/>
    </location>
    <ligand>
        <name>substrate</name>
    </ligand>
</feature>
<feature type="domain" description="AB hydrolase-1" evidence="6">
    <location>
        <begin position="12"/>
        <end position="242"/>
    </location>
</feature>
<comment type="similarity">
    <text evidence="5">Belongs to the AB hydrolase superfamily. Carboxylesterase BioH family.</text>
</comment>
<feature type="active site" description="Nucleophile" evidence="5">
    <location>
        <position position="78"/>
    </location>
</feature>
<gene>
    <name evidence="5" type="primary">bioH</name>
    <name evidence="7" type="ORF">ABB30_05925</name>
</gene>
<feature type="active site" evidence="5">
    <location>
        <position position="204"/>
    </location>
</feature>
<organism evidence="7 8">
    <name type="scientific">Stenotrophomonas ginsengisoli</name>
    <dbReference type="NCBI Taxonomy" id="336566"/>
    <lineage>
        <taxon>Bacteria</taxon>
        <taxon>Pseudomonadati</taxon>
        <taxon>Pseudomonadota</taxon>
        <taxon>Gammaproteobacteria</taxon>
        <taxon>Lysobacterales</taxon>
        <taxon>Lysobacteraceae</taxon>
        <taxon>Stenotrophomonas</taxon>
    </lineage>
</organism>
<feature type="binding site" evidence="5">
    <location>
        <position position="18"/>
    </location>
    <ligand>
        <name>substrate</name>
    </ligand>
</feature>
<dbReference type="Pfam" id="PF12697">
    <property type="entry name" value="Abhydrolase_6"/>
    <property type="match status" value="1"/>
</dbReference>
<dbReference type="GO" id="GO:0009102">
    <property type="term" value="P:biotin biosynthetic process"/>
    <property type="evidence" value="ECO:0007669"/>
    <property type="project" value="UniProtKB-UniRule"/>
</dbReference>
<dbReference type="Gene3D" id="3.40.50.1820">
    <property type="entry name" value="alpha/beta hydrolase"/>
    <property type="match status" value="1"/>
</dbReference>
<feature type="binding site" evidence="5">
    <location>
        <begin position="78"/>
        <end position="79"/>
    </location>
    <ligand>
        <name>substrate</name>
    </ligand>
</feature>
<dbReference type="InterPro" id="IPR010076">
    <property type="entry name" value="BioH"/>
</dbReference>
<evidence type="ECO:0000256" key="4">
    <source>
        <dbReference type="ARBA" id="ARBA00022801"/>
    </source>
</evidence>
<keyword evidence="1 5" id="KW-0719">Serine esterase</keyword>
<dbReference type="InterPro" id="IPR050266">
    <property type="entry name" value="AB_hydrolase_sf"/>
</dbReference>
<dbReference type="NCBIfam" id="TIGR01738">
    <property type="entry name" value="bioH"/>
    <property type="match status" value="1"/>
</dbReference>
<dbReference type="PATRIC" id="fig|336566.3.peg.525"/>
<keyword evidence="4 5" id="KW-0378">Hydrolase</keyword>
<dbReference type="EMBL" id="LDJM01000014">
    <property type="protein sequence ID" value="KRG78013.1"/>
    <property type="molecule type" value="Genomic_DNA"/>
</dbReference>
<proteinExistence type="inferred from homology"/>
<dbReference type="AlphaFoldDB" id="A0A0R0D701"/>
<comment type="function">
    <text evidence="5">The physiological role of BioH is to remove the methyl group introduced by BioC when the pimeloyl moiety is complete. It allows to synthesize pimeloyl-ACP via the fatty acid synthetic pathway through the hydrolysis of the ester bonds of pimeloyl-ACP esters.</text>
</comment>
<evidence type="ECO:0000313" key="7">
    <source>
        <dbReference type="EMBL" id="KRG78013.1"/>
    </source>
</evidence>
<dbReference type="GO" id="GO:0090499">
    <property type="term" value="F:pimelyl-[acyl-carrier protein] methyl ester esterase activity"/>
    <property type="evidence" value="ECO:0007669"/>
    <property type="project" value="UniProtKB-EC"/>
</dbReference>
<keyword evidence="3 5" id="KW-0093">Biotin biosynthesis</keyword>
<dbReference type="UniPathway" id="UPA00078"/>
<comment type="catalytic activity">
    <reaction evidence="5">
        <text>6-carboxyhexanoyl-[ACP] methyl ester + H2O = 6-carboxyhexanoyl-[ACP] + methanol + H(+)</text>
        <dbReference type="Rhea" id="RHEA:42700"/>
        <dbReference type="Rhea" id="RHEA-COMP:9955"/>
        <dbReference type="Rhea" id="RHEA-COMP:10186"/>
        <dbReference type="ChEBI" id="CHEBI:15377"/>
        <dbReference type="ChEBI" id="CHEBI:15378"/>
        <dbReference type="ChEBI" id="CHEBI:17790"/>
        <dbReference type="ChEBI" id="CHEBI:78846"/>
        <dbReference type="ChEBI" id="CHEBI:82735"/>
        <dbReference type="EC" id="3.1.1.85"/>
    </reaction>
</comment>
<protein>
    <recommendedName>
        <fullName evidence="5">Pimeloyl-[acyl-carrier protein] methyl ester esterase</fullName>
        <ecNumber evidence="5">3.1.1.85</ecNumber>
    </recommendedName>
    <alternativeName>
        <fullName evidence="5">Biotin synthesis protein BioH</fullName>
    </alternativeName>
    <alternativeName>
        <fullName evidence="5">Carboxylesterase BioH</fullName>
    </alternativeName>
</protein>